<keyword evidence="2" id="KW-1185">Reference proteome</keyword>
<evidence type="ECO:0000313" key="2">
    <source>
        <dbReference type="Proteomes" id="UP000310477"/>
    </source>
</evidence>
<dbReference type="OrthoDB" id="770454at2"/>
<gene>
    <name evidence="1" type="ORF">FA045_00840</name>
</gene>
<reference evidence="1 2" key="1">
    <citation type="submission" date="2019-04" db="EMBL/GenBank/DDBJ databases">
        <title>Pedobacter sp. AR-2-6 sp. nov., isolated from Arctic soil.</title>
        <authorList>
            <person name="Dahal R.H."/>
            <person name="Kim D.-U."/>
        </authorList>
    </citation>
    <scope>NUCLEOTIDE SEQUENCE [LARGE SCALE GENOMIC DNA]</scope>
    <source>
        <strain evidence="1 2">AR-2-6</strain>
    </source>
</reference>
<evidence type="ECO:0008006" key="3">
    <source>
        <dbReference type="Google" id="ProtNLM"/>
    </source>
</evidence>
<sequence length="75" mass="8699">MNIEAEKLSVLQQIINTNDLDLIRDIKQLLNSKQVDWFDGLSKVQRNDVEEGIAQLDKGEVLTHEDVKMKFNLYP</sequence>
<comment type="caution">
    <text evidence="1">The sequence shown here is derived from an EMBL/GenBank/DDBJ whole genome shotgun (WGS) entry which is preliminary data.</text>
</comment>
<accession>A0A4U1CD14</accession>
<dbReference type="Proteomes" id="UP000310477">
    <property type="component" value="Unassembled WGS sequence"/>
</dbReference>
<dbReference type="AlphaFoldDB" id="A0A4U1CD14"/>
<organism evidence="1 2">
    <name type="scientific">Pedobacter cryotolerans</name>
    <dbReference type="NCBI Taxonomy" id="2571270"/>
    <lineage>
        <taxon>Bacteria</taxon>
        <taxon>Pseudomonadati</taxon>
        <taxon>Bacteroidota</taxon>
        <taxon>Sphingobacteriia</taxon>
        <taxon>Sphingobacteriales</taxon>
        <taxon>Sphingobacteriaceae</taxon>
        <taxon>Pedobacter</taxon>
    </lineage>
</organism>
<dbReference type="RefSeq" id="WP_136873470.1">
    <property type="nucleotide sequence ID" value="NZ_SWBO01000001.1"/>
</dbReference>
<protein>
    <recommendedName>
        <fullName evidence="3">Addiction module component</fullName>
    </recommendedName>
</protein>
<proteinExistence type="predicted"/>
<name>A0A4U1CD14_9SPHI</name>
<evidence type="ECO:0000313" key="1">
    <source>
        <dbReference type="EMBL" id="TKC03147.1"/>
    </source>
</evidence>
<dbReference type="EMBL" id="SWBO01000001">
    <property type="protein sequence ID" value="TKC03147.1"/>
    <property type="molecule type" value="Genomic_DNA"/>
</dbReference>